<dbReference type="Proteomes" id="UP001341840">
    <property type="component" value="Unassembled WGS sequence"/>
</dbReference>
<dbReference type="EMBL" id="JASCZI010214123">
    <property type="protein sequence ID" value="MED6201881.1"/>
    <property type="molecule type" value="Genomic_DNA"/>
</dbReference>
<comment type="caution">
    <text evidence="1">The sequence shown here is derived from an EMBL/GenBank/DDBJ whole genome shotgun (WGS) entry which is preliminary data.</text>
</comment>
<protein>
    <submittedName>
        <fullName evidence="1">Uncharacterized protein</fullName>
    </submittedName>
</protein>
<gene>
    <name evidence="1" type="ORF">PIB30_099531</name>
</gene>
<feature type="non-terminal residue" evidence="1">
    <location>
        <position position="102"/>
    </location>
</feature>
<sequence length="102" mass="11595">MVRIPSPASSHKQDKPHRQGNRMINLAFQVASPSALILNKQDINMRLCSALNRHNINYKRYHQSHSLNTQSLYHQDNLSLRFSLLSLFRLIGLTGSLTVSPS</sequence>
<accession>A0ABU6XX46</accession>
<keyword evidence="2" id="KW-1185">Reference proteome</keyword>
<proteinExistence type="predicted"/>
<reference evidence="1 2" key="1">
    <citation type="journal article" date="2023" name="Plants (Basel)">
        <title>Bridging the Gap: Combining Genomics and Transcriptomics Approaches to Understand Stylosanthes scabra, an Orphan Legume from the Brazilian Caatinga.</title>
        <authorList>
            <person name="Ferreira-Neto J.R.C."/>
            <person name="da Silva M.D."/>
            <person name="Binneck E."/>
            <person name="de Melo N.F."/>
            <person name="da Silva R.H."/>
            <person name="de Melo A.L.T.M."/>
            <person name="Pandolfi V."/>
            <person name="Bustamante F.O."/>
            <person name="Brasileiro-Vidal A.C."/>
            <person name="Benko-Iseppon A.M."/>
        </authorList>
    </citation>
    <scope>NUCLEOTIDE SEQUENCE [LARGE SCALE GENOMIC DNA]</scope>
    <source>
        <tissue evidence="1">Leaves</tissue>
    </source>
</reference>
<organism evidence="1 2">
    <name type="scientific">Stylosanthes scabra</name>
    <dbReference type="NCBI Taxonomy" id="79078"/>
    <lineage>
        <taxon>Eukaryota</taxon>
        <taxon>Viridiplantae</taxon>
        <taxon>Streptophyta</taxon>
        <taxon>Embryophyta</taxon>
        <taxon>Tracheophyta</taxon>
        <taxon>Spermatophyta</taxon>
        <taxon>Magnoliopsida</taxon>
        <taxon>eudicotyledons</taxon>
        <taxon>Gunneridae</taxon>
        <taxon>Pentapetalae</taxon>
        <taxon>rosids</taxon>
        <taxon>fabids</taxon>
        <taxon>Fabales</taxon>
        <taxon>Fabaceae</taxon>
        <taxon>Papilionoideae</taxon>
        <taxon>50 kb inversion clade</taxon>
        <taxon>dalbergioids sensu lato</taxon>
        <taxon>Dalbergieae</taxon>
        <taxon>Pterocarpus clade</taxon>
        <taxon>Stylosanthes</taxon>
    </lineage>
</organism>
<name>A0ABU6XX46_9FABA</name>
<evidence type="ECO:0000313" key="1">
    <source>
        <dbReference type="EMBL" id="MED6201881.1"/>
    </source>
</evidence>
<evidence type="ECO:0000313" key="2">
    <source>
        <dbReference type="Proteomes" id="UP001341840"/>
    </source>
</evidence>